<name>A0A838B708_9HYPH</name>
<dbReference type="EMBL" id="JACDTY010000007">
    <property type="protein sequence ID" value="MBA1141761.1"/>
    <property type="molecule type" value="Genomic_DNA"/>
</dbReference>
<comment type="caution">
    <text evidence="1">The sequence shown here is derived from an EMBL/GenBank/DDBJ whole genome shotgun (WGS) entry which is preliminary data.</text>
</comment>
<sequence length="55" mass="6004">MTRNEILQAASELTECIEGQDEAKAKAIAFSLLVEALLCLRTIADNTAPVKTEIR</sequence>
<dbReference type="AlphaFoldDB" id="A0A838B708"/>
<accession>A0A838B708</accession>
<gene>
    <name evidence="1" type="ORF">H0241_16045</name>
</gene>
<organism evidence="1 2">
    <name type="scientific">Mesorhizobium neociceri</name>
    <dbReference type="NCBI Taxonomy" id="1307853"/>
    <lineage>
        <taxon>Bacteria</taxon>
        <taxon>Pseudomonadati</taxon>
        <taxon>Pseudomonadota</taxon>
        <taxon>Alphaproteobacteria</taxon>
        <taxon>Hyphomicrobiales</taxon>
        <taxon>Phyllobacteriaceae</taxon>
        <taxon>Mesorhizobium</taxon>
    </lineage>
</organism>
<dbReference type="RefSeq" id="WP_181058640.1">
    <property type="nucleotide sequence ID" value="NZ_JACDTY010000007.1"/>
</dbReference>
<evidence type="ECO:0000313" key="2">
    <source>
        <dbReference type="Proteomes" id="UP000558284"/>
    </source>
</evidence>
<proteinExistence type="predicted"/>
<evidence type="ECO:0000313" key="1">
    <source>
        <dbReference type="EMBL" id="MBA1141761.1"/>
    </source>
</evidence>
<reference evidence="1 2" key="1">
    <citation type="submission" date="2020-07" db="EMBL/GenBank/DDBJ databases">
        <title>Definition of the novel symbiovar canariense within Mesorhizobium novociceri, a new species of genus Mesorhizobium nodulating Cicer canariense in the Caldera de Taburiente National Park (La Palma, Canary Islands).</title>
        <authorList>
            <person name="Leon-Barrios M."/>
            <person name="Perez-Yepez J."/>
            <person name="Flores-Felix J.D."/>
            <person name="Ramirez-Baena M.H."/>
            <person name="Pulido-Suarez L."/>
            <person name="Igual J.M."/>
            <person name="Velazquez E."/>
            <person name="Peix A."/>
        </authorList>
    </citation>
    <scope>NUCLEOTIDE SEQUENCE [LARGE SCALE GENOMIC DNA]</scope>
    <source>
        <strain evidence="1 2">CCANP35</strain>
    </source>
</reference>
<keyword evidence="2" id="KW-1185">Reference proteome</keyword>
<protein>
    <submittedName>
        <fullName evidence="1">Uncharacterized protein</fullName>
    </submittedName>
</protein>
<dbReference type="Proteomes" id="UP000558284">
    <property type="component" value="Unassembled WGS sequence"/>
</dbReference>